<dbReference type="GO" id="GO:0030313">
    <property type="term" value="C:cell envelope"/>
    <property type="evidence" value="ECO:0007669"/>
    <property type="project" value="UniProtKB-SubCell"/>
</dbReference>
<sequence>MKKILGSLLAVCALVAASAAGAAQPAAVVKNYADIAQANYEDALAGAQKLQLAVAQLLKAPGPDALQAARQAWIDARVPYQQTEAFRFGNPIVDAWEGGVNAWPLDEGMIDYVDASYGTDSDLNAYYVVNVIANPQLKISGKTVDASQITPELLRDVLHEADGNEANVATGYHAVEFLLWGQDLNGTGPAPAGATGSPQARHAGNRPYTDFDLANCTGGNCDRRARYLQVVTQMLVDDLKEMVSYWQPGGKAREAVQADAKTGLVAMLTGLGSLSYGELAGERIKLGLILHDSEEEHDCFSDNTHNAHYYNQVGMMNVYLGRYERTEGGAIEGPSVSDLVRTVDPALDEEMRARLQSTQAAMEVMRDRARNIETYDQMIAQGNAEGNAVIQAIVDQLVAQTRTIERVITALDLGGVQIEGSDSLDAPGAVFQ</sequence>
<organism evidence="5 6">
    <name type="scientific">Pusillimonas minor</name>
    <dbReference type="NCBI Taxonomy" id="2697024"/>
    <lineage>
        <taxon>Bacteria</taxon>
        <taxon>Pseudomonadati</taxon>
        <taxon>Pseudomonadota</taxon>
        <taxon>Betaproteobacteria</taxon>
        <taxon>Burkholderiales</taxon>
        <taxon>Alcaligenaceae</taxon>
        <taxon>Pusillimonas</taxon>
    </lineage>
</organism>
<protein>
    <submittedName>
        <fullName evidence="5">Peptidase</fullName>
    </submittedName>
</protein>
<evidence type="ECO:0000256" key="1">
    <source>
        <dbReference type="ARBA" id="ARBA00004196"/>
    </source>
</evidence>
<comment type="caution">
    <text evidence="5">The sequence shown here is derived from an EMBL/GenBank/DDBJ whole genome shotgun (WGS) entry which is preliminary data.</text>
</comment>
<evidence type="ECO:0000313" key="5">
    <source>
        <dbReference type="EMBL" id="MBC2768738.1"/>
    </source>
</evidence>
<dbReference type="AlphaFoldDB" id="A0A842HMF3"/>
<feature type="domain" description="Imelysin-like" evidence="4">
    <location>
        <begin position="36"/>
        <end position="403"/>
    </location>
</feature>
<accession>A0A842HMF3</accession>
<name>A0A842HMF3_9BURK</name>
<keyword evidence="2 3" id="KW-0732">Signal</keyword>
<evidence type="ECO:0000313" key="6">
    <source>
        <dbReference type="Proteomes" id="UP000545386"/>
    </source>
</evidence>
<evidence type="ECO:0000256" key="2">
    <source>
        <dbReference type="ARBA" id="ARBA00022729"/>
    </source>
</evidence>
<dbReference type="InterPro" id="IPR038352">
    <property type="entry name" value="Imelysin_sf"/>
</dbReference>
<reference evidence="5 6" key="1">
    <citation type="submission" date="2020-08" db="EMBL/GenBank/DDBJ databases">
        <title>Paraeoetvoesia sp. YC-7-48 draft genome sequence.</title>
        <authorList>
            <person name="Yao L."/>
        </authorList>
    </citation>
    <scope>NUCLEOTIDE SEQUENCE [LARGE SCALE GENOMIC DNA]</scope>
    <source>
        <strain evidence="6">YC-7-48</strain>
    </source>
</reference>
<keyword evidence="6" id="KW-1185">Reference proteome</keyword>
<feature type="signal peptide" evidence="3">
    <location>
        <begin position="1"/>
        <end position="22"/>
    </location>
</feature>
<dbReference type="Proteomes" id="UP000545386">
    <property type="component" value="Unassembled WGS sequence"/>
</dbReference>
<dbReference type="Pfam" id="PF09375">
    <property type="entry name" value="Peptidase_M75"/>
    <property type="match status" value="1"/>
</dbReference>
<proteinExistence type="predicted"/>
<dbReference type="RefSeq" id="WP_185778550.1">
    <property type="nucleotide sequence ID" value="NZ_JACJUU010000001.1"/>
</dbReference>
<dbReference type="InterPro" id="IPR018976">
    <property type="entry name" value="Imelysin-like"/>
</dbReference>
<evidence type="ECO:0000256" key="3">
    <source>
        <dbReference type="SAM" id="SignalP"/>
    </source>
</evidence>
<dbReference type="EMBL" id="JACJUU010000001">
    <property type="protein sequence ID" value="MBC2768738.1"/>
    <property type="molecule type" value="Genomic_DNA"/>
</dbReference>
<feature type="chain" id="PRO_5032449454" evidence="3">
    <location>
        <begin position="23"/>
        <end position="432"/>
    </location>
</feature>
<comment type="subcellular location">
    <subcellularLocation>
        <location evidence="1">Cell envelope</location>
    </subcellularLocation>
</comment>
<gene>
    <name evidence="5" type="ORF">GTU67_02265</name>
</gene>
<dbReference type="Gene3D" id="1.20.1420.20">
    <property type="entry name" value="M75 peptidase, HXXE motif"/>
    <property type="match status" value="1"/>
</dbReference>
<evidence type="ECO:0000259" key="4">
    <source>
        <dbReference type="Pfam" id="PF09375"/>
    </source>
</evidence>
<dbReference type="CDD" id="cd14657">
    <property type="entry name" value="Imelysin_IrpA-like"/>
    <property type="match status" value="1"/>
</dbReference>